<feature type="compositionally biased region" description="Polar residues" evidence="1">
    <location>
        <begin position="199"/>
        <end position="217"/>
    </location>
</feature>
<feature type="region of interest" description="Disordered" evidence="1">
    <location>
        <begin position="199"/>
        <end position="233"/>
    </location>
</feature>
<feature type="region of interest" description="Disordered" evidence="1">
    <location>
        <begin position="17"/>
        <end position="43"/>
    </location>
</feature>
<evidence type="ECO:0000313" key="2">
    <source>
        <dbReference type="EMBL" id="TEB20896.1"/>
    </source>
</evidence>
<organism evidence="2 3">
    <name type="scientific">Coprinellus micaceus</name>
    <name type="common">Glistening ink-cap mushroom</name>
    <name type="synonym">Coprinus micaceus</name>
    <dbReference type="NCBI Taxonomy" id="71717"/>
    <lineage>
        <taxon>Eukaryota</taxon>
        <taxon>Fungi</taxon>
        <taxon>Dikarya</taxon>
        <taxon>Basidiomycota</taxon>
        <taxon>Agaricomycotina</taxon>
        <taxon>Agaricomycetes</taxon>
        <taxon>Agaricomycetidae</taxon>
        <taxon>Agaricales</taxon>
        <taxon>Agaricineae</taxon>
        <taxon>Psathyrellaceae</taxon>
        <taxon>Coprinellus</taxon>
    </lineage>
</organism>
<dbReference type="EMBL" id="QPFP01000129">
    <property type="protein sequence ID" value="TEB20896.1"/>
    <property type="molecule type" value="Genomic_DNA"/>
</dbReference>
<feature type="region of interest" description="Disordered" evidence="1">
    <location>
        <begin position="69"/>
        <end position="93"/>
    </location>
</feature>
<dbReference type="Proteomes" id="UP000298030">
    <property type="component" value="Unassembled WGS sequence"/>
</dbReference>
<reference evidence="2 3" key="1">
    <citation type="journal article" date="2019" name="Nat. Ecol. Evol.">
        <title>Megaphylogeny resolves global patterns of mushroom evolution.</title>
        <authorList>
            <person name="Varga T."/>
            <person name="Krizsan K."/>
            <person name="Foldi C."/>
            <person name="Dima B."/>
            <person name="Sanchez-Garcia M."/>
            <person name="Sanchez-Ramirez S."/>
            <person name="Szollosi G.J."/>
            <person name="Szarkandi J.G."/>
            <person name="Papp V."/>
            <person name="Albert L."/>
            <person name="Andreopoulos W."/>
            <person name="Angelini C."/>
            <person name="Antonin V."/>
            <person name="Barry K.W."/>
            <person name="Bougher N.L."/>
            <person name="Buchanan P."/>
            <person name="Buyck B."/>
            <person name="Bense V."/>
            <person name="Catcheside P."/>
            <person name="Chovatia M."/>
            <person name="Cooper J."/>
            <person name="Damon W."/>
            <person name="Desjardin D."/>
            <person name="Finy P."/>
            <person name="Geml J."/>
            <person name="Haridas S."/>
            <person name="Hughes K."/>
            <person name="Justo A."/>
            <person name="Karasinski D."/>
            <person name="Kautmanova I."/>
            <person name="Kiss B."/>
            <person name="Kocsube S."/>
            <person name="Kotiranta H."/>
            <person name="LaButti K.M."/>
            <person name="Lechner B.E."/>
            <person name="Liimatainen K."/>
            <person name="Lipzen A."/>
            <person name="Lukacs Z."/>
            <person name="Mihaltcheva S."/>
            <person name="Morgado L.N."/>
            <person name="Niskanen T."/>
            <person name="Noordeloos M.E."/>
            <person name="Ohm R.A."/>
            <person name="Ortiz-Santana B."/>
            <person name="Ovrebo C."/>
            <person name="Racz N."/>
            <person name="Riley R."/>
            <person name="Savchenko A."/>
            <person name="Shiryaev A."/>
            <person name="Soop K."/>
            <person name="Spirin V."/>
            <person name="Szebenyi C."/>
            <person name="Tomsovsky M."/>
            <person name="Tulloss R.E."/>
            <person name="Uehling J."/>
            <person name="Grigoriev I.V."/>
            <person name="Vagvolgyi C."/>
            <person name="Papp T."/>
            <person name="Martin F.M."/>
            <person name="Miettinen O."/>
            <person name="Hibbett D.S."/>
            <person name="Nagy L.G."/>
        </authorList>
    </citation>
    <scope>NUCLEOTIDE SEQUENCE [LARGE SCALE GENOMIC DNA]</scope>
    <source>
        <strain evidence="2 3">FP101781</strain>
    </source>
</reference>
<proteinExistence type="predicted"/>
<protein>
    <submittedName>
        <fullName evidence="2">Uncharacterized protein</fullName>
    </submittedName>
</protein>
<evidence type="ECO:0000313" key="3">
    <source>
        <dbReference type="Proteomes" id="UP000298030"/>
    </source>
</evidence>
<dbReference type="AlphaFoldDB" id="A0A4Y7SH20"/>
<feature type="region of interest" description="Disordered" evidence="1">
    <location>
        <begin position="118"/>
        <end position="143"/>
    </location>
</feature>
<gene>
    <name evidence="2" type="ORF">FA13DRAFT_175113</name>
</gene>
<comment type="caution">
    <text evidence="2">The sequence shown here is derived from an EMBL/GenBank/DDBJ whole genome shotgun (WGS) entry which is preliminary data.</text>
</comment>
<keyword evidence="3" id="KW-1185">Reference proteome</keyword>
<feature type="compositionally biased region" description="Low complexity" evidence="1">
    <location>
        <begin position="23"/>
        <end position="43"/>
    </location>
</feature>
<name>A0A4Y7SH20_COPMI</name>
<accession>A0A4Y7SH20</accession>
<sequence>MLAPGYAHHQASFSIDRSDANAGLSSPSPSFPTGPSWGPSGSEDALNVSSLSLSLSVSLSLSLCPTTLRVLPPNRPSSPQRTWKTPGLPARRSTRCSSTLCSANRVLHRDHFGSAARLPSSCARRRGSRHSSQSPPRSDCHDHDRYVRSTTLHAVFTGHAHRPPPRSQWAGYSFEVLLVQGPPVVFACRSLSWCTASTSLPSPSNQVQSVSASTSPPTLAPHWGRSIPHRTST</sequence>
<evidence type="ECO:0000256" key="1">
    <source>
        <dbReference type="SAM" id="MobiDB-lite"/>
    </source>
</evidence>